<dbReference type="Gene3D" id="3.40.50.1820">
    <property type="entry name" value="alpha/beta hydrolase"/>
    <property type="match status" value="1"/>
</dbReference>
<organism evidence="2 3">
    <name type="scientific">Prosthecobacter dejongeii</name>
    <dbReference type="NCBI Taxonomy" id="48465"/>
    <lineage>
        <taxon>Bacteria</taxon>
        <taxon>Pseudomonadati</taxon>
        <taxon>Verrucomicrobiota</taxon>
        <taxon>Verrucomicrobiia</taxon>
        <taxon>Verrucomicrobiales</taxon>
        <taxon>Verrucomicrobiaceae</taxon>
        <taxon>Prosthecobacter</taxon>
    </lineage>
</organism>
<keyword evidence="2" id="KW-0378">Hydrolase</keyword>
<dbReference type="GO" id="GO:0016787">
    <property type="term" value="F:hydrolase activity"/>
    <property type="evidence" value="ECO:0007669"/>
    <property type="project" value="UniProtKB-KW"/>
</dbReference>
<evidence type="ECO:0000313" key="2">
    <source>
        <dbReference type="EMBL" id="MBB5039643.1"/>
    </source>
</evidence>
<dbReference type="PANTHER" id="PTHR22946">
    <property type="entry name" value="DIENELACTONE HYDROLASE DOMAIN-CONTAINING PROTEIN-RELATED"/>
    <property type="match status" value="1"/>
</dbReference>
<name>A0A7W7YNX3_9BACT</name>
<feature type="domain" description="Dienelactone hydrolase" evidence="1">
    <location>
        <begin position="49"/>
        <end position="243"/>
    </location>
</feature>
<sequence>MNGHSLSSVLFLAICAQLHTGCTTVKTLPAVTRRTESFLSEGHRIQVETFSPAKPGRYPGVIILHGSSGNVIGKGPLVDLSRELASQGKTAMLVHYFDRTGTVWSGDKAIHQHWRTWAKTVRDSVDFASTHPEVRADAIGIFGFSLGAYLAVSVAADDARIQAVAELSGGLFDEQKPRIKRLPPLLILHGLEDKRVPASRGYELQQMASRLGSKPEMKTYDGEGHVLSAEAIQDASQRTLVFFNQHLTKTSTK</sequence>
<dbReference type="Pfam" id="PF01738">
    <property type="entry name" value="DLH"/>
    <property type="match status" value="1"/>
</dbReference>
<dbReference type="RefSeq" id="WP_184211620.1">
    <property type="nucleotide sequence ID" value="NZ_JACHIF010000009.1"/>
</dbReference>
<proteinExistence type="predicted"/>
<dbReference type="EMBL" id="JACHIF010000009">
    <property type="protein sequence ID" value="MBB5039643.1"/>
    <property type="molecule type" value="Genomic_DNA"/>
</dbReference>
<dbReference type="SUPFAM" id="SSF53474">
    <property type="entry name" value="alpha/beta-Hydrolases"/>
    <property type="match status" value="1"/>
</dbReference>
<dbReference type="InterPro" id="IPR002925">
    <property type="entry name" value="Dienelactn_hydro"/>
</dbReference>
<dbReference type="InterPro" id="IPR050261">
    <property type="entry name" value="FrsA_esterase"/>
</dbReference>
<protein>
    <submittedName>
        <fullName evidence="2">Dienelactone hydrolase</fullName>
    </submittedName>
</protein>
<evidence type="ECO:0000259" key="1">
    <source>
        <dbReference type="Pfam" id="PF01738"/>
    </source>
</evidence>
<dbReference type="InterPro" id="IPR029058">
    <property type="entry name" value="AB_hydrolase_fold"/>
</dbReference>
<dbReference type="Proteomes" id="UP000534294">
    <property type="component" value="Unassembled WGS sequence"/>
</dbReference>
<gene>
    <name evidence="2" type="ORF">HNQ64_003918</name>
</gene>
<comment type="caution">
    <text evidence="2">The sequence shown here is derived from an EMBL/GenBank/DDBJ whole genome shotgun (WGS) entry which is preliminary data.</text>
</comment>
<keyword evidence="3" id="KW-1185">Reference proteome</keyword>
<reference evidence="2 3" key="1">
    <citation type="submission" date="2020-08" db="EMBL/GenBank/DDBJ databases">
        <title>Genomic Encyclopedia of Type Strains, Phase IV (KMG-IV): sequencing the most valuable type-strain genomes for metagenomic binning, comparative biology and taxonomic classification.</title>
        <authorList>
            <person name="Goeker M."/>
        </authorList>
    </citation>
    <scope>NUCLEOTIDE SEQUENCE [LARGE SCALE GENOMIC DNA]</scope>
    <source>
        <strain evidence="2 3">DSM 12251</strain>
    </source>
</reference>
<evidence type="ECO:0000313" key="3">
    <source>
        <dbReference type="Proteomes" id="UP000534294"/>
    </source>
</evidence>
<accession>A0A7W7YNX3</accession>
<dbReference type="AlphaFoldDB" id="A0A7W7YNX3"/>